<gene>
    <name evidence="2" type="ORF">VC83_01331</name>
</gene>
<dbReference type="AlphaFoldDB" id="A0A177AI98"/>
<dbReference type="Proteomes" id="UP000077154">
    <property type="component" value="Unassembled WGS sequence"/>
</dbReference>
<dbReference type="EMBL" id="KV441388">
    <property type="protein sequence ID" value="OAF61797.1"/>
    <property type="molecule type" value="Genomic_DNA"/>
</dbReference>
<evidence type="ECO:0000256" key="1">
    <source>
        <dbReference type="SAM" id="MobiDB-lite"/>
    </source>
</evidence>
<sequence>MRRLCRRRCLSWRCSSRESREFVCSWRGSCLATRPSPATTTTTMSTASSSTATTASPALAKLRTRSRRIDILPQPTALSPITPRPHPPMRTASILTTRPPRPPIHNIRLRLLAIPLSPTLRLDLPLPVLRTLHIHLPHATTLLHPLRRRLLLALQVRRLILLRPRVRLALRSVLDLHARHQRRKLGLRALLRLRGAGGRAVATNRGDAACERLRGCGGAASSGDGGWVEGRCGCWGWRRSWRWGAGESVLLSWCAGCLGRACAAASAATTAGIVARAELLWWGLRGRLCLLLAGVGGDVLS</sequence>
<dbReference type="GeneID" id="36284422"/>
<accession>A0A177AI98</accession>
<feature type="region of interest" description="Disordered" evidence="1">
    <location>
        <begin position="34"/>
        <end position="56"/>
    </location>
</feature>
<evidence type="ECO:0000313" key="2">
    <source>
        <dbReference type="EMBL" id="OAF61797.1"/>
    </source>
</evidence>
<name>A0A177AI98_9PEZI</name>
<dbReference type="RefSeq" id="XP_024327071.1">
    <property type="nucleotide sequence ID" value="XM_024465014.1"/>
</dbReference>
<protein>
    <submittedName>
        <fullName evidence="2">Uncharacterized protein</fullName>
    </submittedName>
</protein>
<proteinExistence type="predicted"/>
<organism evidence="2">
    <name type="scientific">Pseudogymnoascus destructans</name>
    <dbReference type="NCBI Taxonomy" id="655981"/>
    <lineage>
        <taxon>Eukaryota</taxon>
        <taxon>Fungi</taxon>
        <taxon>Dikarya</taxon>
        <taxon>Ascomycota</taxon>
        <taxon>Pezizomycotina</taxon>
        <taxon>Leotiomycetes</taxon>
        <taxon>Thelebolales</taxon>
        <taxon>Thelebolaceae</taxon>
        <taxon>Pseudogymnoascus</taxon>
    </lineage>
</organism>
<reference evidence="2" key="1">
    <citation type="submission" date="2016-03" db="EMBL/GenBank/DDBJ databases">
        <title>Updated assembly of Pseudogymnoascus destructans, the fungus causing white-nose syndrome of bats.</title>
        <authorList>
            <person name="Palmer J.M."/>
            <person name="Drees K.P."/>
            <person name="Foster J.T."/>
            <person name="Lindner D.L."/>
        </authorList>
    </citation>
    <scope>NUCLEOTIDE SEQUENCE [LARGE SCALE GENOMIC DNA]</scope>
    <source>
        <strain evidence="2">20631-21</strain>
    </source>
</reference>